<keyword evidence="2" id="KW-1185">Reference proteome</keyword>
<accession>A0ABV6ISP2</accession>
<reference evidence="1 2" key="1">
    <citation type="submission" date="2024-09" db="EMBL/GenBank/DDBJ databases">
        <authorList>
            <person name="Sun Q."/>
            <person name="Mori K."/>
        </authorList>
    </citation>
    <scope>NUCLEOTIDE SEQUENCE [LARGE SCALE GENOMIC DNA]</scope>
    <source>
        <strain evidence="1 2">CCM 7468</strain>
    </source>
</reference>
<dbReference type="RefSeq" id="WP_377051304.1">
    <property type="nucleotide sequence ID" value="NZ_JBHLVZ010000036.1"/>
</dbReference>
<sequence>MHPSPSQALRAYGAVQATRSLREQEAEVYATLSGRLRAAVLSGSSMDRVRARADASRLFTALYALVLHPSCALPEGLRGAIASVTRVALADIEGEAPDFSFLAGICDDFAAGLRTRPVTAKTHAEAAAA</sequence>
<proteinExistence type="predicted"/>
<dbReference type="EMBL" id="JBHLVZ010000036">
    <property type="protein sequence ID" value="MFC0386641.1"/>
    <property type="molecule type" value="Genomic_DNA"/>
</dbReference>
<keyword evidence="1" id="KW-0969">Cilium</keyword>
<keyword evidence="1" id="KW-0966">Cell projection</keyword>
<evidence type="ECO:0000313" key="1">
    <source>
        <dbReference type="EMBL" id="MFC0386641.1"/>
    </source>
</evidence>
<dbReference type="InterPro" id="IPR010845">
    <property type="entry name" value="FlaF"/>
</dbReference>
<protein>
    <submittedName>
        <fullName evidence="1">Flagellar biosynthesis regulator FlaF</fullName>
    </submittedName>
</protein>
<evidence type="ECO:0000313" key="2">
    <source>
        <dbReference type="Proteomes" id="UP001589789"/>
    </source>
</evidence>
<organism evidence="1 2">
    <name type="scientific">Muricoccus vinaceus</name>
    <dbReference type="NCBI Taxonomy" id="424704"/>
    <lineage>
        <taxon>Bacteria</taxon>
        <taxon>Pseudomonadati</taxon>
        <taxon>Pseudomonadota</taxon>
        <taxon>Alphaproteobacteria</taxon>
        <taxon>Acetobacterales</taxon>
        <taxon>Roseomonadaceae</taxon>
        <taxon>Muricoccus</taxon>
    </lineage>
</organism>
<dbReference type="Pfam" id="PF07309">
    <property type="entry name" value="FlaF"/>
    <property type="match status" value="1"/>
</dbReference>
<dbReference type="Proteomes" id="UP001589789">
    <property type="component" value="Unassembled WGS sequence"/>
</dbReference>
<comment type="caution">
    <text evidence="1">The sequence shown here is derived from an EMBL/GenBank/DDBJ whole genome shotgun (WGS) entry which is preliminary data.</text>
</comment>
<name>A0ABV6ISP2_9PROT</name>
<gene>
    <name evidence="1" type="ORF">ACFFIC_13950</name>
</gene>
<keyword evidence="1" id="KW-0282">Flagellum</keyword>